<organism evidence="1 2">
    <name type="scientific">Halobellus rubicundus</name>
    <dbReference type="NCBI Taxonomy" id="2996466"/>
    <lineage>
        <taxon>Archaea</taxon>
        <taxon>Methanobacteriati</taxon>
        <taxon>Methanobacteriota</taxon>
        <taxon>Stenosarchaea group</taxon>
        <taxon>Halobacteria</taxon>
        <taxon>Halobacteriales</taxon>
        <taxon>Haloferacaceae</taxon>
        <taxon>Halobellus</taxon>
    </lineage>
</organism>
<name>A0ABD5MK48_9EURY</name>
<dbReference type="AlphaFoldDB" id="A0ABD5MK48"/>
<dbReference type="Proteomes" id="UP001570511">
    <property type="component" value="Unassembled WGS sequence"/>
</dbReference>
<comment type="caution">
    <text evidence="1">The sequence shown here is derived from an EMBL/GenBank/DDBJ whole genome shotgun (WGS) entry which is preliminary data.</text>
</comment>
<evidence type="ECO:0000313" key="2">
    <source>
        <dbReference type="Proteomes" id="UP001570511"/>
    </source>
</evidence>
<reference evidence="1 2" key="1">
    <citation type="submission" date="2024-08" db="EMBL/GenBank/DDBJ databases">
        <title>Halobellus sp. MBLA0158 whole genome sequence.</title>
        <authorList>
            <person name="Hwang C.Y."/>
            <person name="Cho E.-S."/>
            <person name="Seo M.-J."/>
        </authorList>
    </citation>
    <scope>NUCLEOTIDE SEQUENCE [LARGE SCALE GENOMIC DNA]</scope>
    <source>
        <strain evidence="1 2">MBLA0158</strain>
    </source>
</reference>
<evidence type="ECO:0000313" key="1">
    <source>
        <dbReference type="EMBL" id="MFA1612386.1"/>
    </source>
</evidence>
<protein>
    <submittedName>
        <fullName evidence="1">Uncharacterized protein</fullName>
    </submittedName>
</protein>
<dbReference type="RefSeq" id="WP_372391311.1">
    <property type="nucleotide sequence ID" value="NZ_JBGNYA010000001.1"/>
</dbReference>
<sequence length="356" mass="38280">MLEVRNAILSADASGETTYSSVKLGTRYPVRVLGINPPPASGTLRTGPAEPVSIVDGDGDARTNICPSSGPIQTRTLEYVPGYNEYQNAPTIVYENTVLYLDFGDRTVLLTGQQLVQGDTVTVRPLNTSLYEVGVERTPVESVPGNVNDEEVQDADVTVPTGLSEDTWEQLLAGQVDPANVAVSGGELTIDFSGEVAVACAPVGLNEAPPGGERQQGGIEINPAGPNDVYLQDIEPGDDQDTIDITLNNTASQDTNITQARMSFYFNAQSTGGNAVDPFDINNSTADIIYADDFTILDSMRALDRDIKLPGNETETTISFEFDQDGGSEKIGQRDFFVVEFRFETGEKGTYFVDIP</sequence>
<proteinExistence type="predicted"/>
<gene>
    <name evidence="1" type="ORF">OS889_15425</name>
</gene>
<dbReference type="EMBL" id="JBGNYA010000001">
    <property type="protein sequence ID" value="MFA1612386.1"/>
    <property type="molecule type" value="Genomic_DNA"/>
</dbReference>
<accession>A0ABD5MK48</accession>
<keyword evidence="2" id="KW-1185">Reference proteome</keyword>